<dbReference type="Pfam" id="PF12680">
    <property type="entry name" value="SnoaL_2"/>
    <property type="match status" value="1"/>
</dbReference>
<gene>
    <name evidence="2" type="ORF">C3L50_13680</name>
</gene>
<feature type="domain" description="SnoaL-like" evidence="1">
    <location>
        <begin position="9"/>
        <end position="110"/>
    </location>
</feature>
<dbReference type="Gene3D" id="3.10.450.50">
    <property type="match status" value="1"/>
</dbReference>
<protein>
    <submittedName>
        <fullName evidence="2">Nuclear transport factor 2 family protein</fullName>
    </submittedName>
</protein>
<evidence type="ECO:0000259" key="1">
    <source>
        <dbReference type="Pfam" id="PF12680"/>
    </source>
</evidence>
<sequence>MTANEGIITKFYTAFANADANQMCECYHPKIQFSDPAFGTLNGNDVCQMWKMLLEKSKGNIKIEFSEIKTKGQYGSALWIATYNFSKTNRKVVNSVSAKFHFQDGLIVKHTDDFDIWKWAKQALGIKGLLLGWTGFMQKKIQENARMTLKTYCKKNII</sequence>
<dbReference type="AlphaFoldDB" id="A0A2S5A5L8"/>
<evidence type="ECO:0000313" key="3">
    <source>
        <dbReference type="Proteomes" id="UP000237310"/>
    </source>
</evidence>
<dbReference type="Proteomes" id="UP000237310">
    <property type="component" value="Unassembled WGS sequence"/>
</dbReference>
<keyword evidence="3" id="KW-1185">Reference proteome</keyword>
<comment type="caution">
    <text evidence="2">The sequence shown here is derived from an EMBL/GenBank/DDBJ whole genome shotgun (WGS) entry which is preliminary data.</text>
</comment>
<dbReference type="SUPFAM" id="SSF54427">
    <property type="entry name" value="NTF2-like"/>
    <property type="match status" value="1"/>
</dbReference>
<proteinExistence type="predicted"/>
<dbReference type="OrthoDB" id="391735at2"/>
<dbReference type="EMBL" id="PQVG01000008">
    <property type="protein sequence ID" value="POY37622.1"/>
    <property type="molecule type" value="Genomic_DNA"/>
</dbReference>
<dbReference type="RefSeq" id="WP_103806746.1">
    <property type="nucleotide sequence ID" value="NZ_PQVG01000008.1"/>
</dbReference>
<dbReference type="InterPro" id="IPR032710">
    <property type="entry name" value="NTF2-like_dom_sf"/>
</dbReference>
<organism evidence="2 3">
    <name type="scientific">Flavobacterium alvei</name>
    <dbReference type="NCBI Taxonomy" id="2080416"/>
    <lineage>
        <taxon>Bacteria</taxon>
        <taxon>Pseudomonadati</taxon>
        <taxon>Bacteroidota</taxon>
        <taxon>Flavobacteriia</taxon>
        <taxon>Flavobacteriales</taxon>
        <taxon>Flavobacteriaceae</taxon>
        <taxon>Flavobacterium</taxon>
    </lineage>
</organism>
<reference evidence="2 3" key="1">
    <citation type="submission" date="2018-01" db="EMBL/GenBank/DDBJ databases">
        <authorList>
            <person name="Gaut B.S."/>
            <person name="Morton B.R."/>
            <person name="Clegg M.T."/>
            <person name="Duvall M.R."/>
        </authorList>
    </citation>
    <scope>NUCLEOTIDE SEQUENCE [LARGE SCALE GENOMIC DNA]</scope>
    <source>
        <strain evidence="2 3">HR-AY</strain>
    </source>
</reference>
<dbReference type="InterPro" id="IPR037401">
    <property type="entry name" value="SnoaL-like"/>
</dbReference>
<name>A0A2S5A5L8_9FLAO</name>
<evidence type="ECO:0000313" key="2">
    <source>
        <dbReference type="EMBL" id="POY37622.1"/>
    </source>
</evidence>
<accession>A0A2S5A5L8</accession>